<dbReference type="Pfam" id="PF13377">
    <property type="entry name" value="Peripla_BP_3"/>
    <property type="match status" value="1"/>
</dbReference>
<keyword evidence="2" id="KW-0238">DNA-binding</keyword>
<evidence type="ECO:0000256" key="3">
    <source>
        <dbReference type="ARBA" id="ARBA00023163"/>
    </source>
</evidence>
<keyword evidence="3" id="KW-0804">Transcription</keyword>
<keyword evidence="1" id="KW-0805">Transcription regulation</keyword>
<dbReference type="InterPro" id="IPR010982">
    <property type="entry name" value="Lambda_DNA-bd_dom_sf"/>
</dbReference>
<dbReference type="eggNOG" id="COG1609">
    <property type="taxonomic scope" value="Bacteria"/>
</dbReference>
<dbReference type="SUPFAM" id="SSF53822">
    <property type="entry name" value="Periplasmic binding protein-like I"/>
    <property type="match status" value="1"/>
</dbReference>
<comment type="caution">
    <text evidence="5">The sequence shown here is derived from an EMBL/GenBank/DDBJ whole genome shotgun (WGS) entry which is preliminary data.</text>
</comment>
<dbReference type="CDD" id="cd06267">
    <property type="entry name" value="PBP1_LacI_sugar_binding-like"/>
    <property type="match status" value="1"/>
</dbReference>
<feature type="domain" description="HTH lacI-type" evidence="4">
    <location>
        <begin position="4"/>
        <end position="58"/>
    </location>
</feature>
<dbReference type="STRING" id="1150600.ADIARSV_4246"/>
<dbReference type="EMBL" id="AQPN01000145">
    <property type="protein sequence ID" value="EOR92734.1"/>
    <property type="molecule type" value="Genomic_DNA"/>
</dbReference>
<dbReference type="PROSITE" id="PS50932">
    <property type="entry name" value="HTH_LACI_2"/>
    <property type="match status" value="1"/>
</dbReference>
<dbReference type="PATRIC" id="fig|1150600.3.peg.4203"/>
<evidence type="ECO:0000313" key="6">
    <source>
        <dbReference type="Proteomes" id="UP000014174"/>
    </source>
</evidence>
<dbReference type="CDD" id="cd01392">
    <property type="entry name" value="HTH_LacI"/>
    <property type="match status" value="1"/>
</dbReference>
<evidence type="ECO:0000256" key="2">
    <source>
        <dbReference type="ARBA" id="ARBA00023125"/>
    </source>
</evidence>
<organism evidence="5 6">
    <name type="scientific">Arcticibacter svalbardensis MN12-7</name>
    <dbReference type="NCBI Taxonomy" id="1150600"/>
    <lineage>
        <taxon>Bacteria</taxon>
        <taxon>Pseudomonadati</taxon>
        <taxon>Bacteroidota</taxon>
        <taxon>Sphingobacteriia</taxon>
        <taxon>Sphingobacteriales</taxon>
        <taxon>Sphingobacteriaceae</taxon>
        <taxon>Arcticibacter</taxon>
    </lineage>
</organism>
<dbReference type="Gene3D" id="1.10.260.40">
    <property type="entry name" value="lambda repressor-like DNA-binding domains"/>
    <property type="match status" value="1"/>
</dbReference>
<dbReference type="OrthoDB" id="9803256at2"/>
<sequence>MDHVNLKRLAKELNLAVSTVSRALSDSHDISIETKRKVINLAKELNYQPNPFARSLRKRSSKTIAIILPEIANNYFSLAINGIEEVAQDYDYHVLIYLTHENHAKEASIIRHLLNGRVDGVLMSLSIETEDITHLQELQENNIPIVFFDRICDSIDTVKITTNDYESGYLATSHLISKGCKNIAYLTFSGNLSIERQRMKGYQDALIQHNLVPNDHYIVRCNTNTKESHTKIKTLFSEENRPDGIFASVELLAILCYEVCAEMKINIPNDIKIIGFSNLRTASLLNPALTTITQPAFDMGKEAAKALFEALKKPQIPMENRNIVLRSTLIERVSTSNT</sequence>
<name>R9GUZ1_9SPHI</name>
<proteinExistence type="predicted"/>
<dbReference type="InterPro" id="IPR046335">
    <property type="entry name" value="LacI/GalR-like_sensor"/>
</dbReference>
<dbReference type="PANTHER" id="PTHR30146">
    <property type="entry name" value="LACI-RELATED TRANSCRIPTIONAL REPRESSOR"/>
    <property type="match status" value="1"/>
</dbReference>
<dbReference type="SMART" id="SM00354">
    <property type="entry name" value="HTH_LACI"/>
    <property type="match status" value="1"/>
</dbReference>
<dbReference type="InterPro" id="IPR028082">
    <property type="entry name" value="Peripla_BP_I"/>
</dbReference>
<reference evidence="5 6" key="1">
    <citation type="journal article" date="2013" name="Genome Announc.">
        <title>Draft Genome Sequence of Arcticibacter svalbardensis Strain MN12-7T, a Member of the Family Sphingobacteriaceae Isolated from an Arctic Soil Sample.</title>
        <authorList>
            <person name="Shivaji S."/>
            <person name="Ara S."/>
            <person name="Prasad S."/>
            <person name="Manasa B.P."/>
            <person name="Begum Z."/>
            <person name="Singh A."/>
            <person name="Kumar Pinnaka A."/>
        </authorList>
    </citation>
    <scope>NUCLEOTIDE SEQUENCE [LARGE SCALE GENOMIC DNA]</scope>
    <source>
        <strain evidence="5 6">MN12-7</strain>
    </source>
</reference>
<gene>
    <name evidence="5" type="ORF">ADIARSV_4246</name>
</gene>
<dbReference type="GO" id="GO:0000976">
    <property type="term" value="F:transcription cis-regulatory region binding"/>
    <property type="evidence" value="ECO:0007669"/>
    <property type="project" value="TreeGrafter"/>
</dbReference>
<dbReference type="Proteomes" id="UP000014174">
    <property type="component" value="Unassembled WGS sequence"/>
</dbReference>
<dbReference type="InterPro" id="IPR000843">
    <property type="entry name" value="HTH_LacI"/>
</dbReference>
<dbReference type="Gene3D" id="3.40.50.2300">
    <property type="match status" value="2"/>
</dbReference>
<dbReference type="SUPFAM" id="SSF47413">
    <property type="entry name" value="lambda repressor-like DNA-binding domains"/>
    <property type="match status" value="1"/>
</dbReference>
<dbReference type="AlphaFoldDB" id="R9GUZ1"/>
<evidence type="ECO:0000259" key="4">
    <source>
        <dbReference type="PROSITE" id="PS50932"/>
    </source>
</evidence>
<protein>
    <submittedName>
        <fullName evidence="5">LacI family transcriptional regulator</fullName>
    </submittedName>
</protein>
<accession>R9GUZ1</accession>
<dbReference type="Pfam" id="PF00356">
    <property type="entry name" value="LacI"/>
    <property type="match status" value="1"/>
</dbReference>
<dbReference type="RefSeq" id="WP_016197464.1">
    <property type="nucleotide sequence ID" value="NZ_AQPN01000145.1"/>
</dbReference>
<evidence type="ECO:0000256" key="1">
    <source>
        <dbReference type="ARBA" id="ARBA00023015"/>
    </source>
</evidence>
<dbReference type="PANTHER" id="PTHR30146:SF109">
    <property type="entry name" value="HTH-TYPE TRANSCRIPTIONAL REGULATOR GALS"/>
    <property type="match status" value="1"/>
</dbReference>
<evidence type="ECO:0000313" key="5">
    <source>
        <dbReference type="EMBL" id="EOR92734.1"/>
    </source>
</evidence>
<dbReference type="GO" id="GO:0003700">
    <property type="term" value="F:DNA-binding transcription factor activity"/>
    <property type="evidence" value="ECO:0007669"/>
    <property type="project" value="TreeGrafter"/>
</dbReference>
<keyword evidence="6" id="KW-1185">Reference proteome</keyword>